<dbReference type="EMBL" id="KV448154">
    <property type="protein sequence ID" value="OAX42588.1"/>
    <property type="molecule type" value="Genomic_DNA"/>
</dbReference>
<feature type="region of interest" description="Disordered" evidence="1">
    <location>
        <begin position="1"/>
        <end position="24"/>
    </location>
</feature>
<feature type="domain" description="Sm" evidence="2">
    <location>
        <begin position="28"/>
        <end position="94"/>
    </location>
</feature>
<name>A0A1B7NCP8_9AGAM</name>
<dbReference type="Pfam" id="PF01423">
    <property type="entry name" value="LSM"/>
    <property type="match status" value="1"/>
</dbReference>
<dbReference type="SUPFAM" id="SSF50182">
    <property type="entry name" value="Sm-like ribonucleoproteins"/>
    <property type="match status" value="1"/>
</dbReference>
<evidence type="ECO:0000313" key="4">
    <source>
        <dbReference type="Proteomes" id="UP000092154"/>
    </source>
</evidence>
<sequence>MASSPASSLISPSISPSSTCHSTRPSVTALKSLLTTTLRIATTDNRVFIGSFMGTDQLLNIILVNTEEYILGNETSRFVGQIMLPWRLVLHVEAFDQQSPSKGKARDSRALYI</sequence>
<organism evidence="3 4">
    <name type="scientific">Rhizopogon vinicolor AM-OR11-026</name>
    <dbReference type="NCBI Taxonomy" id="1314800"/>
    <lineage>
        <taxon>Eukaryota</taxon>
        <taxon>Fungi</taxon>
        <taxon>Dikarya</taxon>
        <taxon>Basidiomycota</taxon>
        <taxon>Agaricomycotina</taxon>
        <taxon>Agaricomycetes</taxon>
        <taxon>Agaricomycetidae</taxon>
        <taxon>Boletales</taxon>
        <taxon>Suillineae</taxon>
        <taxon>Rhizopogonaceae</taxon>
        <taxon>Rhizopogon</taxon>
    </lineage>
</organism>
<dbReference type="InterPro" id="IPR010920">
    <property type="entry name" value="LSM_dom_sf"/>
</dbReference>
<evidence type="ECO:0000259" key="2">
    <source>
        <dbReference type="SMART" id="SM00651"/>
    </source>
</evidence>
<gene>
    <name evidence="3" type="ORF">K503DRAFT_766675</name>
</gene>
<dbReference type="InterPro" id="IPR001163">
    <property type="entry name" value="Sm_dom_euk/arc"/>
</dbReference>
<dbReference type="STRING" id="1314800.A0A1B7NCP8"/>
<dbReference type="GO" id="GO:0031417">
    <property type="term" value="C:NatC complex"/>
    <property type="evidence" value="ECO:0007669"/>
    <property type="project" value="InterPro"/>
</dbReference>
<dbReference type="CDD" id="cd06168">
    <property type="entry name" value="LSMD1"/>
    <property type="match status" value="1"/>
</dbReference>
<dbReference type="InParanoid" id="A0A1B7NCP8"/>
<evidence type="ECO:0000313" key="3">
    <source>
        <dbReference type="EMBL" id="OAX42588.1"/>
    </source>
</evidence>
<proteinExistence type="predicted"/>
<keyword evidence="4" id="KW-1185">Reference proteome</keyword>
<feature type="compositionally biased region" description="Low complexity" evidence="1">
    <location>
        <begin position="1"/>
        <end position="18"/>
    </location>
</feature>
<dbReference type="Gene3D" id="2.30.30.100">
    <property type="match status" value="1"/>
</dbReference>
<dbReference type="SMART" id="SM00651">
    <property type="entry name" value="Sm"/>
    <property type="match status" value="1"/>
</dbReference>
<reference evidence="3 4" key="1">
    <citation type="submission" date="2016-06" db="EMBL/GenBank/DDBJ databases">
        <title>Comparative genomics of the ectomycorrhizal sister species Rhizopogon vinicolor and Rhizopogon vesiculosus (Basidiomycota: Boletales) reveals a divergence of the mating type B locus.</title>
        <authorList>
            <consortium name="DOE Joint Genome Institute"/>
            <person name="Mujic A.B."/>
            <person name="Kuo A."/>
            <person name="Tritt A."/>
            <person name="Lipzen A."/>
            <person name="Chen C."/>
            <person name="Johnson J."/>
            <person name="Sharma A."/>
            <person name="Barry K."/>
            <person name="Grigoriev I.V."/>
            <person name="Spatafora J.W."/>
        </authorList>
    </citation>
    <scope>NUCLEOTIDE SEQUENCE [LARGE SCALE GENOMIC DNA]</scope>
    <source>
        <strain evidence="3 4">AM-OR11-026</strain>
    </source>
</reference>
<accession>A0A1B7NCP8</accession>
<evidence type="ECO:0000256" key="1">
    <source>
        <dbReference type="SAM" id="MobiDB-lite"/>
    </source>
</evidence>
<protein>
    <recommendedName>
        <fullName evidence="2">Sm domain-containing protein</fullName>
    </recommendedName>
</protein>
<dbReference type="AlphaFoldDB" id="A0A1B7NCP8"/>
<dbReference type="OrthoDB" id="368909at2759"/>
<dbReference type="Proteomes" id="UP000092154">
    <property type="component" value="Unassembled WGS sequence"/>
</dbReference>
<dbReference type="InterPro" id="IPR034110">
    <property type="entry name" value="LSMD1_Sm"/>
</dbReference>